<reference evidence="6 7" key="1">
    <citation type="submission" date="2023-08" db="EMBL/GenBank/DDBJ databases">
        <title>Helicovermis profunda gen. nov., sp. nov., a novel mesophilic, fermentative bacterium within the Bacillota from a deep-sea hydrothermal vent chimney.</title>
        <authorList>
            <person name="Miyazaki U."/>
            <person name="Mizutani D."/>
            <person name="Hashimoto Y."/>
            <person name="Tame A."/>
            <person name="Sawayama S."/>
            <person name="Miyazaki J."/>
            <person name="Takai K."/>
            <person name="Nakagawa S."/>
        </authorList>
    </citation>
    <scope>NUCLEOTIDE SEQUENCE [LARGE SCALE GENOMIC DNA]</scope>
    <source>
        <strain evidence="6 7">S502</strain>
    </source>
</reference>
<protein>
    <recommendedName>
        <fullName evidence="1">Stage 0 sporulation protein A homolog</fullName>
    </recommendedName>
</protein>
<dbReference type="SMART" id="SM00448">
    <property type="entry name" value="REC"/>
    <property type="match status" value="1"/>
</dbReference>
<dbReference type="InterPro" id="IPR003607">
    <property type="entry name" value="HD/PDEase_dom"/>
</dbReference>
<evidence type="ECO:0000256" key="1">
    <source>
        <dbReference type="ARBA" id="ARBA00018672"/>
    </source>
</evidence>
<dbReference type="SUPFAM" id="SSF109604">
    <property type="entry name" value="HD-domain/PDEase-like"/>
    <property type="match status" value="1"/>
</dbReference>
<dbReference type="Pfam" id="PF13487">
    <property type="entry name" value="HD_5"/>
    <property type="match status" value="1"/>
</dbReference>
<dbReference type="EMBL" id="AP028654">
    <property type="protein sequence ID" value="BEP29610.1"/>
    <property type="molecule type" value="Genomic_DNA"/>
</dbReference>
<dbReference type="Pfam" id="PF11849">
    <property type="entry name" value="DUF3369"/>
    <property type="match status" value="1"/>
</dbReference>
<dbReference type="InterPro" id="IPR001789">
    <property type="entry name" value="Sig_transdc_resp-reg_receiver"/>
</dbReference>
<comment type="function">
    <text evidence="2">May play the central regulatory role in sporulation. It may be an element of the effector pathway responsible for the activation of sporulation genes in response to nutritional stress. Spo0A may act in concert with spo0H (a sigma factor) to control the expression of some genes that are critical to the sporulation process.</text>
</comment>
<feature type="domain" description="HD-GYP" evidence="5">
    <location>
        <begin position="319"/>
        <end position="515"/>
    </location>
</feature>
<feature type="domain" description="Response regulatory" evidence="4">
    <location>
        <begin position="27"/>
        <end position="151"/>
    </location>
</feature>
<dbReference type="SUPFAM" id="SSF52172">
    <property type="entry name" value="CheY-like"/>
    <property type="match status" value="1"/>
</dbReference>
<dbReference type="Proteomes" id="UP001321786">
    <property type="component" value="Chromosome"/>
</dbReference>
<organism evidence="6 7">
    <name type="scientific">Helicovermis profundi</name>
    <dbReference type="NCBI Taxonomy" id="3065157"/>
    <lineage>
        <taxon>Bacteria</taxon>
        <taxon>Bacillati</taxon>
        <taxon>Bacillota</taxon>
        <taxon>Clostridia</taxon>
        <taxon>Helicovermis</taxon>
    </lineage>
</organism>
<dbReference type="InterPro" id="IPR021800">
    <property type="entry name" value="DUF3369"/>
</dbReference>
<dbReference type="RefSeq" id="WP_338535236.1">
    <property type="nucleotide sequence ID" value="NZ_AP028654.1"/>
</dbReference>
<evidence type="ECO:0000313" key="6">
    <source>
        <dbReference type="EMBL" id="BEP29610.1"/>
    </source>
</evidence>
<evidence type="ECO:0000256" key="2">
    <source>
        <dbReference type="ARBA" id="ARBA00024867"/>
    </source>
</evidence>
<dbReference type="PANTHER" id="PTHR45228:SF9">
    <property type="entry name" value="3'3'-CGAMP-SPECIFIC PHOSPHODIESTERASE 2"/>
    <property type="match status" value="1"/>
</dbReference>
<evidence type="ECO:0000313" key="7">
    <source>
        <dbReference type="Proteomes" id="UP001321786"/>
    </source>
</evidence>
<dbReference type="AlphaFoldDB" id="A0AAU9E681"/>
<dbReference type="GO" id="GO:0000160">
    <property type="term" value="P:phosphorelay signal transduction system"/>
    <property type="evidence" value="ECO:0007669"/>
    <property type="project" value="InterPro"/>
</dbReference>
<dbReference type="Gene3D" id="1.10.3210.10">
    <property type="entry name" value="Hypothetical protein af1432"/>
    <property type="match status" value="1"/>
</dbReference>
<keyword evidence="3" id="KW-0597">Phosphoprotein</keyword>
<feature type="modified residue" description="4-aspartylphosphate" evidence="3">
    <location>
        <position position="82"/>
    </location>
</feature>
<sequence>MKNDYDELMFFEEDEDIDEIEETEKWKILIVDDEEAVHSTTKLVLSDFIFDRKKIEFYSAYNSNDAKKILNEVDDIALILLDVVMETEDSGLRLIKFIREDKDNSFVRIILRTGQPGQAPEEKIIVEYDINDYKTKTELTVQKLFTSVISALRAYSDLMKIEKNRKGLKEIVLASSKLFEIGSLKKFVSGLITQLTSMYGFTDDALFLRTSSFAATNKNEKGERYILSATGEFENFIDKRVEDCVSKELLDLIDESKLKKNNIITNKYFIGYYQSLGEIDNFVVFKDIRELDDLDKEMLDLFSTNIAFAFDNVFLNEKILDTQKEIIYKLGEVVETRSDESNDHVKRVSKYSYLMAIKYGLSEEESELLKMAAPMHDIGKIGIPENILKKPSKLSHEEFDIVKEHSLLGFDILKDSNLELMEIASKIAYGHHENWDGTGYPLAKKEEEIHLYARIISLVDVFDTMTSDTFYRNALSFSDVIEFIKLQSGYKFDPKLVQIFLENLEEFKKIRFSTN</sequence>
<dbReference type="SMART" id="SM00471">
    <property type="entry name" value="HDc"/>
    <property type="match status" value="1"/>
</dbReference>
<evidence type="ECO:0000259" key="5">
    <source>
        <dbReference type="PROSITE" id="PS51832"/>
    </source>
</evidence>
<keyword evidence="7" id="KW-1185">Reference proteome</keyword>
<dbReference type="Gene3D" id="3.40.50.2300">
    <property type="match status" value="1"/>
</dbReference>
<dbReference type="PANTHER" id="PTHR45228">
    <property type="entry name" value="CYCLIC DI-GMP PHOSPHODIESTERASE TM_0186-RELATED"/>
    <property type="match status" value="1"/>
</dbReference>
<dbReference type="CDD" id="cd00077">
    <property type="entry name" value="HDc"/>
    <property type="match status" value="1"/>
</dbReference>
<dbReference type="PROSITE" id="PS51832">
    <property type="entry name" value="HD_GYP"/>
    <property type="match status" value="1"/>
</dbReference>
<dbReference type="PROSITE" id="PS50110">
    <property type="entry name" value="RESPONSE_REGULATORY"/>
    <property type="match status" value="1"/>
</dbReference>
<dbReference type="InterPro" id="IPR011006">
    <property type="entry name" value="CheY-like_superfamily"/>
</dbReference>
<dbReference type="CDD" id="cd00156">
    <property type="entry name" value="REC"/>
    <property type="match status" value="1"/>
</dbReference>
<accession>A0AAU9E681</accession>
<dbReference type="InterPro" id="IPR037522">
    <property type="entry name" value="HD_GYP_dom"/>
</dbReference>
<proteinExistence type="predicted"/>
<evidence type="ECO:0000259" key="4">
    <source>
        <dbReference type="PROSITE" id="PS50110"/>
    </source>
</evidence>
<gene>
    <name evidence="6" type="ORF">HLPR_19410</name>
</gene>
<dbReference type="InterPro" id="IPR052020">
    <property type="entry name" value="Cyclic_di-GMP/3'3'-cGAMP_PDE"/>
</dbReference>
<dbReference type="Pfam" id="PF00072">
    <property type="entry name" value="Response_reg"/>
    <property type="match status" value="1"/>
</dbReference>
<evidence type="ECO:0000256" key="3">
    <source>
        <dbReference type="PROSITE-ProRule" id="PRU00169"/>
    </source>
</evidence>
<name>A0AAU9E681_9FIRM</name>
<dbReference type="KEGG" id="hprf:HLPR_19410"/>